<reference evidence="7" key="1">
    <citation type="journal article" date="2019" name="Science">
        <title>Mutation of a bHLH transcription factor allowed almond domestication.</title>
        <authorList>
            <person name="Sanchez-Perez R."/>
            <person name="Pavan S."/>
            <person name="Mazzeo R."/>
            <person name="Moldovan C."/>
            <person name="Aiese Cigliano R."/>
            <person name="Del Cueto J."/>
            <person name="Ricciardi F."/>
            <person name="Lotti C."/>
            <person name="Ricciardi L."/>
            <person name="Dicenta F."/>
            <person name="Lopez-Marques R.L."/>
            <person name="Lindberg Moller B."/>
        </authorList>
    </citation>
    <scope>NUCLEOTIDE SEQUENCE</scope>
</reference>
<dbReference type="PANTHER" id="PTHR42648:SF26">
    <property type="entry name" value="INTEGRASE CATALYTIC DOMAIN-CONTAINING PROTEIN"/>
    <property type="match status" value="1"/>
</dbReference>
<feature type="domain" description="Integrase catalytic" evidence="6">
    <location>
        <begin position="566"/>
        <end position="739"/>
    </location>
</feature>
<dbReference type="Pfam" id="PF07727">
    <property type="entry name" value="RVT_2"/>
    <property type="match status" value="1"/>
</dbReference>
<dbReference type="GO" id="GO:0004190">
    <property type="term" value="F:aspartic-type endopeptidase activity"/>
    <property type="evidence" value="ECO:0007669"/>
    <property type="project" value="UniProtKB-KW"/>
</dbReference>
<dbReference type="InterPro" id="IPR001584">
    <property type="entry name" value="Integrase_cat-core"/>
</dbReference>
<dbReference type="AlphaFoldDB" id="A0A4Y1RSQ3"/>
<dbReference type="Pfam" id="PF25597">
    <property type="entry name" value="SH3_retrovirus"/>
    <property type="match status" value="1"/>
</dbReference>
<evidence type="ECO:0000256" key="3">
    <source>
        <dbReference type="ARBA" id="ARBA00022750"/>
    </source>
</evidence>
<dbReference type="SUPFAM" id="SSF53098">
    <property type="entry name" value="Ribonuclease H-like"/>
    <property type="match status" value="1"/>
</dbReference>
<dbReference type="GO" id="GO:0046872">
    <property type="term" value="F:metal ion binding"/>
    <property type="evidence" value="ECO:0007669"/>
    <property type="project" value="UniProtKB-KW"/>
</dbReference>
<dbReference type="GO" id="GO:0006508">
    <property type="term" value="P:proteolysis"/>
    <property type="evidence" value="ECO:0007669"/>
    <property type="project" value="UniProtKB-KW"/>
</dbReference>
<dbReference type="Pfam" id="PF13976">
    <property type="entry name" value="gag_pre-integrs"/>
    <property type="match status" value="1"/>
</dbReference>
<dbReference type="InterPro" id="IPR057670">
    <property type="entry name" value="SH3_retrovirus"/>
</dbReference>
<keyword evidence="2" id="KW-0479">Metal-binding</keyword>
<evidence type="ECO:0000256" key="1">
    <source>
        <dbReference type="ARBA" id="ARBA00022670"/>
    </source>
</evidence>
<dbReference type="Pfam" id="PF00665">
    <property type="entry name" value="rve"/>
    <property type="match status" value="1"/>
</dbReference>
<dbReference type="GO" id="GO:0015074">
    <property type="term" value="P:DNA integration"/>
    <property type="evidence" value="ECO:0007669"/>
    <property type="project" value="InterPro"/>
</dbReference>
<evidence type="ECO:0000313" key="7">
    <source>
        <dbReference type="EMBL" id="BBH07404.1"/>
    </source>
</evidence>
<dbReference type="InterPro" id="IPR054722">
    <property type="entry name" value="PolX-like_BBD"/>
</dbReference>
<dbReference type="Pfam" id="PF22936">
    <property type="entry name" value="Pol_BBD"/>
    <property type="match status" value="1"/>
</dbReference>
<feature type="compositionally biased region" description="Polar residues" evidence="5">
    <location>
        <begin position="320"/>
        <end position="331"/>
    </location>
</feature>
<dbReference type="InterPro" id="IPR043502">
    <property type="entry name" value="DNA/RNA_pol_sf"/>
</dbReference>
<dbReference type="PROSITE" id="PS50994">
    <property type="entry name" value="INTEGRASE"/>
    <property type="match status" value="1"/>
</dbReference>
<accession>A0A4Y1RSQ3</accession>
<feature type="region of interest" description="Disordered" evidence="5">
    <location>
        <begin position="271"/>
        <end position="332"/>
    </location>
</feature>
<dbReference type="GO" id="GO:0003676">
    <property type="term" value="F:nucleic acid binding"/>
    <property type="evidence" value="ECO:0007669"/>
    <property type="project" value="InterPro"/>
</dbReference>
<keyword evidence="1" id="KW-0645">Protease</keyword>
<dbReference type="SUPFAM" id="SSF56672">
    <property type="entry name" value="DNA/RNA polymerases"/>
    <property type="match status" value="1"/>
</dbReference>
<dbReference type="InterPro" id="IPR013103">
    <property type="entry name" value="RVT_2"/>
</dbReference>
<evidence type="ECO:0000256" key="2">
    <source>
        <dbReference type="ARBA" id="ARBA00022723"/>
    </source>
</evidence>
<dbReference type="Pfam" id="PF14223">
    <property type="entry name" value="Retrotran_gag_2"/>
    <property type="match status" value="1"/>
</dbReference>
<evidence type="ECO:0000256" key="4">
    <source>
        <dbReference type="ARBA" id="ARBA00022801"/>
    </source>
</evidence>
<name>A0A4Y1RSQ3_PRUDU</name>
<dbReference type="InterPro" id="IPR036397">
    <property type="entry name" value="RNaseH_sf"/>
</dbReference>
<proteinExistence type="predicted"/>
<sequence length="1206" mass="133551">MASPLESSSPIPSIPTQNPNSSSSNPNSFQTYTSLTIQNIGSMVPIKLKRSNYLPWCALFAPILRRYKLLGLIDGTEPCPMPFLPDRSLNPAYESWYEKDQNLLIWFNSTLSEEVIPFTVGVSSSRDLWLKLEQRFGGVSDAHIHQLRSRLQSIQKGSQTMADYLQQIKEISDSLTAAGASVSDRDLIAATLAGLPDEFESFIDSIMLRLSSTSLDELHGLLLTKELSMTRRKKIASSATTEPFHALSAQVSPPLLPTPPQAFAAQHPPLQNSFRYNSNRGRNNQFSNNRGNYGNNRGNYNSGSHRGNHNSGFPSGFNRGHNSNSRGSFSSGARVPCQICGNPSHEAIDCYDRMNPAISGKIPPTKLAAMCAHYTSKPSPSWLIDSGATSHITNDISNLSSPSPYTGEDKVYIGDGTGLSINHIGSSLLHTPTTSFKLKNVLHVPQMKHNLLSAFQFVKDNSCSLTLDSDGSLVKDRFTGKMLLRGPVRDGSYPLQSSPSPGTTSSISSSAFVSIKAPVQIWHSRLGHPSSNIFRKVISGNKLALQGKSSVDFFCSDCAIAKNHKLPFHPAGSSTSHSLALLHCDVWGPAPVTSVSGFQYYLLLVDDYTRYSWFFPLRRKSEVYSTFVTFKTYVEKSVGNQIKAIRSDSGGEFTSASFQSYLNLHGISHQFSCPHTPEQNGCVERKHRHLVETARTLLVASNVPKVYWVEALSTATYLINRLPISGLAQSPWELLFHTLPDYTRLKIFGCSCYPWLKPYVSSKLDGKSRPCVFLGYSLQHKGYRCLDMLTDRVYISRHVLFDEKSFPFTAKSASPSDSIPTLSPVIDLQFPIPNSHSVLPSSPSIHPSSHTPNTSEFVSPHNFSPLQSHSSSHSLPGQNIHPMVTRSKNGIFKPKAYTATKHPLSSSLDYVPTTYHQASKFAAWRSAMQAEFNALQSTGTWILVPSSSSQNVVGCKWVFRIKKKPDGTIDRYKARLVAKGFHQKEGLDYQETFSPVAKPVTIRLLLTFAVQFNWFLHQLDISNAFLHGDLKEEVFMHQPPGFSDPNFPNHVCQLKKSLYGLKQAPRAWFDKLFQALKSLGFTQSSSDASLFVLKVPVLVIVLVYVDDILVSGPDSSVCNLFIKKLSSLFPVKDLGPLHYFLGLEVQRTDEGLFLHQGKYLMDLLQKTKMEGAKPCSTPLGTTKLDHGGIPLDNPTEYRSIVEAYSI</sequence>
<dbReference type="InterPro" id="IPR039537">
    <property type="entry name" value="Retrotran_Ty1/copia-like"/>
</dbReference>
<feature type="region of interest" description="Disordered" evidence="5">
    <location>
        <begin position="1"/>
        <end position="27"/>
    </location>
</feature>
<feature type="compositionally biased region" description="Low complexity" evidence="5">
    <location>
        <begin position="277"/>
        <end position="313"/>
    </location>
</feature>
<keyword evidence="3" id="KW-0064">Aspartyl protease</keyword>
<gene>
    <name evidence="7" type="ORF">Prudu_019334</name>
</gene>
<organism evidence="7">
    <name type="scientific">Prunus dulcis</name>
    <name type="common">Almond</name>
    <name type="synonym">Amygdalus dulcis</name>
    <dbReference type="NCBI Taxonomy" id="3755"/>
    <lineage>
        <taxon>Eukaryota</taxon>
        <taxon>Viridiplantae</taxon>
        <taxon>Streptophyta</taxon>
        <taxon>Embryophyta</taxon>
        <taxon>Tracheophyta</taxon>
        <taxon>Spermatophyta</taxon>
        <taxon>Magnoliopsida</taxon>
        <taxon>eudicotyledons</taxon>
        <taxon>Gunneridae</taxon>
        <taxon>Pentapetalae</taxon>
        <taxon>rosids</taxon>
        <taxon>fabids</taxon>
        <taxon>Rosales</taxon>
        <taxon>Rosaceae</taxon>
        <taxon>Amygdaloideae</taxon>
        <taxon>Amygdaleae</taxon>
        <taxon>Prunus</taxon>
    </lineage>
</organism>
<keyword evidence="4" id="KW-0378">Hydrolase</keyword>
<dbReference type="InterPro" id="IPR025724">
    <property type="entry name" value="GAG-pre-integrase_dom"/>
</dbReference>
<protein>
    <recommendedName>
        <fullName evidence="6">Integrase catalytic domain-containing protein</fullName>
    </recommendedName>
</protein>
<dbReference type="Gene3D" id="3.30.420.10">
    <property type="entry name" value="Ribonuclease H-like superfamily/Ribonuclease H"/>
    <property type="match status" value="1"/>
</dbReference>
<dbReference type="EMBL" id="AP019303">
    <property type="protein sequence ID" value="BBH07404.1"/>
    <property type="molecule type" value="Genomic_DNA"/>
</dbReference>
<dbReference type="PANTHER" id="PTHR42648">
    <property type="entry name" value="TRANSPOSASE, PUTATIVE-RELATED"/>
    <property type="match status" value="1"/>
</dbReference>
<evidence type="ECO:0000259" key="6">
    <source>
        <dbReference type="PROSITE" id="PS50994"/>
    </source>
</evidence>
<evidence type="ECO:0000256" key="5">
    <source>
        <dbReference type="SAM" id="MobiDB-lite"/>
    </source>
</evidence>
<dbReference type="InterPro" id="IPR012337">
    <property type="entry name" value="RNaseH-like_sf"/>
</dbReference>